<feature type="domain" description="Pyrroline-5-carboxylate reductase catalytic N-terminal" evidence="10">
    <location>
        <begin position="4"/>
        <end position="80"/>
    </location>
</feature>
<keyword evidence="6" id="KW-0963">Cytoplasm</keyword>
<dbReference type="Proteomes" id="UP000220904">
    <property type="component" value="Unassembled WGS sequence"/>
</dbReference>
<comment type="catalytic activity">
    <reaction evidence="6 9">
        <text>L-proline + NADP(+) = (S)-1-pyrroline-5-carboxylate + NADPH + 2 H(+)</text>
        <dbReference type="Rhea" id="RHEA:14109"/>
        <dbReference type="ChEBI" id="CHEBI:15378"/>
        <dbReference type="ChEBI" id="CHEBI:17388"/>
        <dbReference type="ChEBI" id="CHEBI:57783"/>
        <dbReference type="ChEBI" id="CHEBI:58349"/>
        <dbReference type="ChEBI" id="CHEBI:60039"/>
        <dbReference type="EC" id="1.5.1.2"/>
    </reaction>
</comment>
<dbReference type="GO" id="GO:0005737">
    <property type="term" value="C:cytoplasm"/>
    <property type="evidence" value="ECO:0007669"/>
    <property type="project" value="UniProtKB-SubCell"/>
</dbReference>
<dbReference type="UniPathway" id="UPA00098">
    <property type="reaction ID" value="UER00361"/>
</dbReference>
<comment type="caution">
    <text evidence="12">The sequence shown here is derived from an EMBL/GenBank/DDBJ whole genome shotgun (WGS) entry which is preliminary data.</text>
</comment>
<comment type="catalytic activity">
    <reaction evidence="6">
        <text>L-proline + NAD(+) = (S)-1-pyrroline-5-carboxylate + NADH + 2 H(+)</text>
        <dbReference type="Rhea" id="RHEA:14105"/>
        <dbReference type="ChEBI" id="CHEBI:15378"/>
        <dbReference type="ChEBI" id="CHEBI:17388"/>
        <dbReference type="ChEBI" id="CHEBI:57540"/>
        <dbReference type="ChEBI" id="CHEBI:57945"/>
        <dbReference type="ChEBI" id="CHEBI:60039"/>
        <dbReference type="EC" id="1.5.1.2"/>
    </reaction>
</comment>
<evidence type="ECO:0000256" key="1">
    <source>
        <dbReference type="ARBA" id="ARBA00005525"/>
    </source>
</evidence>
<dbReference type="GO" id="GO:0004735">
    <property type="term" value="F:pyrroline-5-carboxylate reductase activity"/>
    <property type="evidence" value="ECO:0007669"/>
    <property type="project" value="UniProtKB-UniRule"/>
</dbReference>
<dbReference type="PANTHER" id="PTHR11645:SF0">
    <property type="entry name" value="PYRROLINE-5-CARBOXYLATE REDUCTASE 3"/>
    <property type="match status" value="1"/>
</dbReference>
<dbReference type="NCBIfam" id="TIGR00112">
    <property type="entry name" value="proC"/>
    <property type="match status" value="1"/>
</dbReference>
<evidence type="ECO:0000256" key="6">
    <source>
        <dbReference type="HAMAP-Rule" id="MF_01925"/>
    </source>
</evidence>
<evidence type="ECO:0000259" key="10">
    <source>
        <dbReference type="Pfam" id="PF03807"/>
    </source>
</evidence>
<dbReference type="InterPro" id="IPR029036">
    <property type="entry name" value="P5CR_dimer"/>
</dbReference>
<evidence type="ECO:0000256" key="2">
    <source>
        <dbReference type="ARBA" id="ARBA00022650"/>
    </source>
</evidence>
<sequence length="268" mass="28144">MLKTIGFLGCGNMGGAIARAVCKAADPQNVYLANRTAAKAEKLAAELGCNTTINDEVAGRCDLIFLAVKPQMMEALLTPLKFTLAERPGRFVLCSMAAGLPISRIQELAGEDYPVIRIMPNTPASVGEGMIQYCSSHVTAEEEAEFCKLMAPAGRLDPVPETLIDAASCVSGCGPAWVYQFIEALADGGVACGLPRAKAQEYAAQMVLGSAKLVLESGKHPGELKDAVCSPGGSTIQGVRVLEEQGFRGAVMDAVLAAYDRTKEMGKG</sequence>
<protein>
    <recommendedName>
        <fullName evidence="6 7">Pyrroline-5-carboxylate reductase</fullName>
        <shortName evidence="6">P5C reductase</shortName>
        <shortName evidence="6">P5CR</shortName>
        <ecNumber evidence="6 7">1.5.1.2</ecNumber>
    </recommendedName>
    <alternativeName>
        <fullName evidence="6">PCA reductase</fullName>
    </alternativeName>
</protein>
<dbReference type="SUPFAM" id="SSF51735">
    <property type="entry name" value="NAD(P)-binding Rossmann-fold domains"/>
    <property type="match status" value="1"/>
</dbReference>
<comment type="subcellular location">
    <subcellularLocation>
        <location evidence="6">Cytoplasm</location>
    </subcellularLocation>
</comment>
<dbReference type="Gene3D" id="3.40.50.720">
    <property type="entry name" value="NAD(P)-binding Rossmann-like Domain"/>
    <property type="match status" value="1"/>
</dbReference>
<dbReference type="SUPFAM" id="SSF48179">
    <property type="entry name" value="6-phosphogluconate dehydrogenase C-terminal domain-like"/>
    <property type="match status" value="1"/>
</dbReference>
<comment type="function">
    <text evidence="5 6">Catalyzes the reduction of 1-pyrroline-5-carboxylate (PCA) to L-proline.</text>
</comment>
<organism evidence="12 13">
    <name type="scientific">Faecalibacterium prausnitzii</name>
    <dbReference type="NCBI Taxonomy" id="853"/>
    <lineage>
        <taxon>Bacteria</taxon>
        <taxon>Bacillati</taxon>
        <taxon>Bacillota</taxon>
        <taxon>Clostridia</taxon>
        <taxon>Eubacteriales</taxon>
        <taxon>Oscillospiraceae</taxon>
        <taxon>Faecalibacterium</taxon>
    </lineage>
</organism>
<accession>A0A2A7B761</accession>
<evidence type="ECO:0000256" key="7">
    <source>
        <dbReference type="NCBIfam" id="TIGR00112"/>
    </source>
</evidence>
<dbReference type="Pfam" id="PF03807">
    <property type="entry name" value="F420_oxidored"/>
    <property type="match status" value="1"/>
</dbReference>
<evidence type="ECO:0000259" key="11">
    <source>
        <dbReference type="Pfam" id="PF14748"/>
    </source>
</evidence>
<proteinExistence type="inferred from homology"/>
<dbReference type="HAMAP" id="MF_01925">
    <property type="entry name" value="P5C_reductase"/>
    <property type="match status" value="1"/>
</dbReference>
<feature type="binding site" evidence="8">
    <location>
        <begin position="67"/>
        <end position="70"/>
    </location>
    <ligand>
        <name>NADP(+)</name>
        <dbReference type="ChEBI" id="CHEBI:58349"/>
    </ligand>
</feature>
<gene>
    <name evidence="6 12" type="primary">proC</name>
    <name evidence="12" type="ORF">CHR60_05645</name>
</gene>
<keyword evidence="4 6" id="KW-0560">Oxidoreductase</keyword>
<feature type="binding site" evidence="8">
    <location>
        <position position="54"/>
    </location>
    <ligand>
        <name>NADPH</name>
        <dbReference type="ChEBI" id="CHEBI:57783"/>
    </ligand>
</feature>
<feature type="domain" description="Pyrroline-5-carboxylate reductase dimerisation" evidence="11">
    <location>
        <begin position="161"/>
        <end position="265"/>
    </location>
</feature>
<dbReference type="Gene3D" id="1.10.3730.10">
    <property type="entry name" value="ProC C-terminal domain-like"/>
    <property type="match status" value="1"/>
</dbReference>
<keyword evidence="6 9" id="KW-0028">Amino-acid biosynthesis</keyword>
<comment type="pathway">
    <text evidence="6 9">Amino-acid biosynthesis; L-proline biosynthesis; L-proline from L-glutamate 5-semialdehyde: step 1/1.</text>
</comment>
<dbReference type="InterPro" id="IPR036291">
    <property type="entry name" value="NAD(P)-bd_dom_sf"/>
</dbReference>
<evidence type="ECO:0000256" key="4">
    <source>
        <dbReference type="ARBA" id="ARBA00023002"/>
    </source>
</evidence>
<evidence type="ECO:0000256" key="8">
    <source>
        <dbReference type="PIRSR" id="PIRSR000193-1"/>
    </source>
</evidence>
<dbReference type="EMBL" id="NOUV01000011">
    <property type="protein sequence ID" value="PDX87233.1"/>
    <property type="molecule type" value="Genomic_DNA"/>
</dbReference>
<dbReference type="EC" id="1.5.1.2" evidence="6 7"/>
<evidence type="ECO:0000256" key="5">
    <source>
        <dbReference type="ARBA" id="ARBA00058118"/>
    </source>
</evidence>
<evidence type="ECO:0000313" key="13">
    <source>
        <dbReference type="Proteomes" id="UP000220904"/>
    </source>
</evidence>
<evidence type="ECO:0000256" key="9">
    <source>
        <dbReference type="RuleBase" id="RU003903"/>
    </source>
</evidence>
<dbReference type="PIRSF" id="PIRSF000193">
    <property type="entry name" value="Pyrrol-5-carb_rd"/>
    <property type="match status" value="1"/>
</dbReference>
<keyword evidence="3 6" id="KW-0521">NADP</keyword>
<dbReference type="Pfam" id="PF14748">
    <property type="entry name" value="P5CR_dimer"/>
    <property type="match status" value="1"/>
</dbReference>
<reference evidence="12 13" key="1">
    <citation type="journal article" date="2017" name="Front. Microbiol.">
        <title>New Insights into the Diversity of the Genus Faecalibacterium.</title>
        <authorList>
            <person name="Benevides L."/>
            <person name="Burman S."/>
            <person name="Martin R."/>
            <person name="Robert V."/>
            <person name="Thomas M."/>
            <person name="Miquel S."/>
            <person name="Chain F."/>
            <person name="Sokol H."/>
            <person name="Bermudez-Humaran L.G."/>
            <person name="Morrison M."/>
            <person name="Langella P."/>
            <person name="Azevedo V.A."/>
            <person name="Chatel J.M."/>
            <person name="Soares S."/>
        </authorList>
    </citation>
    <scope>NUCLEOTIDE SEQUENCE [LARGE SCALE GENOMIC DNA]</scope>
    <source>
        <strain evidence="12 13">AHMP21</strain>
    </source>
</reference>
<dbReference type="InterPro" id="IPR008927">
    <property type="entry name" value="6-PGluconate_DH-like_C_sf"/>
</dbReference>
<comment type="similarity">
    <text evidence="1 6 9">Belongs to the pyrroline-5-carboxylate reductase family.</text>
</comment>
<dbReference type="InterPro" id="IPR000304">
    <property type="entry name" value="Pyrroline-COOH_reductase"/>
</dbReference>
<dbReference type="GO" id="GO:0055129">
    <property type="term" value="P:L-proline biosynthetic process"/>
    <property type="evidence" value="ECO:0007669"/>
    <property type="project" value="UniProtKB-UniRule"/>
</dbReference>
<dbReference type="PROSITE" id="PS00521">
    <property type="entry name" value="P5CR"/>
    <property type="match status" value="1"/>
</dbReference>
<dbReference type="FunFam" id="1.10.3730.10:FF:000001">
    <property type="entry name" value="Pyrroline-5-carboxylate reductase"/>
    <property type="match status" value="1"/>
</dbReference>
<evidence type="ECO:0000256" key="3">
    <source>
        <dbReference type="ARBA" id="ARBA00022857"/>
    </source>
</evidence>
<dbReference type="InterPro" id="IPR028939">
    <property type="entry name" value="P5C_Rdtase_cat_N"/>
</dbReference>
<feature type="binding site" evidence="8">
    <location>
        <begin position="8"/>
        <end position="13"/>
    </location>
    <ligand>
        <name>NADP(+)</name>
        <dbReference type="ChEBI" id="CHEBI:58349"/>
    </ligand>
</feature>
<keyword evidence="2 6" id="KW-0641">Proline biosynthesis</keyword>
<dbReference type="OrthoDB" id="9805754at2"/>
<name>A0A2A7B761_9FIRM</name>
<evidence type="ECO:0000313" key="12">
    <source>
        <dbReference type="EMBL" id="PDX87233.1"/>
    </source>
</evidence>
<dbReference type="AlphaFoldDB" id="A0A2A7B761"/>
<dbReference type="InterPro" id="IPR053790">
    <property type="entry name" value="P5CR-like_CS"/>
</dbReference>
<dbReference type="RefSeq" id="WP_097792123.1">
    <property type="nucleotide sequence ID" value="NZ_CP186692.1"/>
</dbReference>
<dbReference type="PANTHER" id="PTHR11645">
    <property type="entry name" value="PYRROLINE-5-CARBOXYLATE REDUCTASE"/>
    <property type="match status" value="1"/>
</dbReference>